<evidence type="ECO:0000256" key="2">
    <source>
        <dbReference type="SAM" id="MobiDB-lite"/>
    </source>
</evidence>
<evidence type="ECO:0000313" key="4">
    <source>
        <dbReference type="Proteomes" id="UP000199668"/>
    </source>
</evidence>
<dbReference type="AlphaFoldDB" id="A0A1I4MSP7"/>
<feature type="region of interest" description="Disordered" evidence="2">
    <location>
        <begin position="234"/>
        <end position="255"/>
    </location>
</feature>
<feature type="compositionally biased region" description="Polar residues" evidence="2">
    <location>
        <begin position="234"/>
        <end position="244"/>
    </location>
</feature>
<protein>
    <recommendedName>
        <fullName evidence="5">Type IV pilus assembly protein PilO</fullName>
    </recommendedName>
</protein>
<keyword evidence="1" id="KW-0175">Coiled coil</keyword>
<feature type="compositionally biased region" description="Polar residues" evidence="2">
    <location>
        <begin position="147"/>
        <end position="158"/>
    </location>
</feature>
<dbReference type="Gene3D" id="3.30.70.60">
    <property type="match status" value="1"/>
</dbReference>
<dbReference type="InterPro" id="IPR014717">
    <property type="entry name" value="Transl_elong_EF1B/ribsomal_bS6"/>
</dbReference>
<accession>A0A1I4MSP7</accession>
<evidence type="ECO:0008006" key="5">
    <source>
        <dbReference type="Google" id="ProtNLM"/>
    </source>
</evidence>
<feature type="region of interest" description="Disordered" evidence="2">
    <location>
        <begin position="105"/>
        <end position="161"/>
    </location>
</feature>
<evidence type="ECO:0000313" key="3">
    <source>
        <dbReference type="EMBL" id="SFM06279.1"/>
    </source>
</evidence>
<gene>
    <name evidence="3" type="ORF">SAMN04488054_11338</name>
</gene>
<proteinExistence type="predicted"/>
<dbReference type="EMBL" id="FOTY01000013">
    <property type="protein sequence ID" value="SFM06279.1"/>
    <property type="molecule type" value="Genomic_DNA"/>
</dbReference>
<evidence type="ECO:0000256" key="1">
    <source>
        <dbReference type="SAM" id="Coils"/>
    </source>
</evidence>
<dbReference type="Proteomes" id="UP000199668">
    <property type="component" value="Unassembled WGS sequence"/>
</dbReference>
<feature type="coiled-coil region" evidence="1">
    <location>
        <begin position="32"/>
        <end position="59"/>
    </location>
</feature>
<dbReference type="OrthoDB" id="2427034at2"/>
<reference evidence="3 4" key="1">
    <citation type="submission" date="2016-10" db="EMBL/GenBank/DDBJ databases">
        <authorList>
            <person name="de Groot N.N."/>
        </authorList>
    </citation>
    <scope>NUCLEOTIDE SEQUENCE [LARGE SCALE GENOMIC DNA]</scope>
    <source>
        <strain evidence="3 4">CGMCC 1.6134</strain>
    </source>
</reference>
<organism evidence="3 4">
    <name type="scientific">Salibacterium qingdaonense</name>
    <dbReference type="NCBI Taxonomy" id="266892"/>
    <lineage>
        <taxon>Bacteria</taxon>
        <taxon>Bacillati</taxon>
        <taxon>Bacillota</taxon>
        <taxon>Bacilli</taxon>
        <taxon>Bacillales</taxon>
        <taxon>Bacillaceae</taxon>
    </lineage>
</organism>
<keyword evidence="4" id="KW-1185">Reference proteome</keyword>
<name>A0A1I4MSP7_9BACI</name>
<sequence length="255" mass="28837">MRIDMEKRHWIMTVCALFLLLVFAVFQYNNGLRPLTTEQERLQENIQTAEAQLEDQTSGTDSGQYDESVLFRGLQQLPLKPRIEEFLLVLDQAEERSGSYIMSAEQLDPGSAPANETETDQDQEQETAGSTEQPETESGGAVEEEQNQNLEQASSSMYEETDTEVLTYHVRVRTPEYANLIQFVEAVGNSSRVLNMDSISFQGREEIVREDQERQPLVIDLTVTIFYYAGNSQTLEGLPPSSTLEEPDGNDNPIR</sequence>
<dbReference type="STRING" id="266892.SAMN04488054_11338"/>